<reference evidence="4 5" key="1">
    <citation type="submission" date="2019-04" db="EMBL/GenBank/DDBJ databases">
        <title>Chromosome genome assembly for Takifugu flavidus.</title>
        <authorList>
            <person name="Xiao S."/>
        </authorList>
    </citation>
    <scope>NUCLEOTIDE SEQUENCE [LARGE SCALE GENOMIC DNA]</scope>
    <source>
        <strain evidence="4">HTHZ2018</strain>
        <tissue evidence="4">Muscle</tissue>
    </source>
</reference>
<keyword evidence="1" id="KW-0433">Leucine-rich repeat</keyword>
<dbReference type="InterPro" id="IPR013320">
    <property type="entry name" value="ConA-like_dom_sf"/>
</dbReference>
<dbReference type="SMART" id="SM00368">
    <property type="entry name" value="LRR_RI"/>
    <property type="match status" value="4"/>
</dbReference>
<sequence length="492" mass="53774">MFDLKKYSASEWVLLRLLPVVKACRKALCSAGVLQVSAGVLQVSAGVLQVFCRCLQVFCRCLQVFCRCLQVSAGVCRCSAGVYRCLQVSAGVLQVFCRCLQVSAGVLQVSAGVLQVFCRCSTGVCRCSVGVCRCSAGVLQVSAGVCVLQVSAGVCSSLQVSAGVCRCLQVFCRLSHCNLTERSCEALSPVLRASSSSLLELDLSNNELRDSGLNELSVGLKSPNCRLKILRLSGCLITAEVCSSLASALRSNPTHLKELDLSFNHPGDVGTKQLSAVREDPELSLEVLRLDHCGKERLKSGLKKYHCELSVDTNTVHRSIQVSNNRVMRIEAEDQPYPAHPERFQDCPQLLCSNSITGRCYWEVKWTGRVDISVAYKKIRRHGSSLQSRFGRNQQSWSLVCSDIGYSVLHDNKSVDLLTFSSTDPQRVAVYVNYPAGTVTFYRFTTDSLVHLHTFKTTFTEPLFPGFGLDLWSGFSTSSSMHLSSTAGEAPV</sequence>
<dbReference type="Pfam" id="PF00622">
    <property type="entry name" value="SPRY"/>
    <property type="match status" value="1"/>
</dbReference>
<dbReference type="InterPro" id="IPR032675">
    <property type="entry name" value="LRR_dom_sf"/>
</dbReference>
<evidence type="ECO:0000256" key="1">
    <source>
        <dbReference type="ARBA" id="ARBA00022614"/>
    </source>
</evidence>
<dbReference type="PROSITE" id="PS51450">
    <property type="entry name" value="LRR"/>
    <property type="match status" value="1"/>
</dbReference>
<evidence type="ECO:0000313" key="4">
    <source>
        <dbReference type="EMBL" id="TWW53222.1"/>
    </source>
</evidence>
<evidence type="ECO:0000313" key="5">
    <source>
        <dbReference type="Proteomes" id="UP000324091"/>
    </source>
</evidence>
<dbReference type="SMART" id="SM00449">
    <property type="entry name" value="SPRY"/>
    <property type="match status" value="1"/>
</dbReference>
<keyword evidence="2" id="KW-0677">Repeat</keyword>
<dbReference type="InterPro" id="IPR043136">
    <property type="entry name" value="B30.2/SPRY_sf"/>
</dbReference>
<dbReference type="PROSITE" id="PS50188">
    <property type="entry name" value="B302_SPRY"/>
    <property type="match status" value="1"/>
</dbReference>
<name>A0A5C6MDK1_9TELE</name>
<dbReference type="InterPro" id="IPR003879">
    <property type="entry name" value="Butyrophylin_SPRY"/>
</dbReference>
<accession>A0A5C6MDK1</accession>
<dbReference type="SMART" id="SM00589">
    <property type="entry name" value="PRY"/>
    <property type="match status" value="1"/>
</dbReference>
<dbReference type="InterPro" id="IPR051261">
    <property type="entry name" value="NLR"/>
</dbReference>
<dbReference type="InterPro" id="IPR006574">
    <property type="entry name" value="PRY"/>
</dbReference>
<dbReference type="InterPro" id="IPR001611">
    <property type="entry name" value="Leu-rich_rpt"/>
</dbReference>
<dbReference type="InterPro" id="IPR003877">
    <property type="entry name" value="SPRY_dom"/>
</dbReference>
<dbReference type="Gene3D" id="2.60.120.920">
    <property type="match status" value="1"/>
</dbReference>
<dbReference type="SUPFAM" id="SSF49899">
    <property type="entry name" value="Concanavalin A-like lectins/glucanases"/>
    <property type="match status" value="1"/>
</dbReference>
<dbReference type="Pfam" id="PF13516">
    <property type="entry name" value="LRR_6"/>
    <property type="match status" value="2"/>
</dbReference>
<dbReference type="EMBL" id="RHFK02000769">
    <property type="protein sequence ID" value="TWW53222.1"/>
    <property type="molecule type" value="Genomic_DNA"/>
</dbReference>
<dbReference type="PANTHER" id="PTHR24106">
    <property type="entry name" value="NACHT, LRR AND CARD DOMAINS-CONTAINING"/>
    <property type="match status" value="1"/>
</dbReference>
<dbReference type="Pfam" id="PF13765">
    <property type="entry name" value="PRY"/>
    <property type="match status" value="1"/>
</dbReference>
<proteinExistence type="predicted"/>
<evidence type="ECO:0000259" key="3">
    <source>
        <dbReference type="PROSITE" id="PS50188"/>
    </source>
</evidence>
<feature type="domain" description="B30.2/SPRY" evidence="3">
    <location>
        <begin position="289"/>
        <end position="488"/>
    </location>
</feature>
<organism evidence="4 5">
    <name type="scientific">Takifugu flavidus</name>
    <name type="common">sansaifugu</name>
    <dbReference type="NCBI Taxonomy" id="433684"/>
    <lineage>
        <taxon>Eukaryota</taxon>
        <taxon>Metazoa</taxon>
        <taxon>Chordata</taxon>
        <taxon>Craniata</taxon>
        <taxon>Vertebrata</taxon>
        <taxon>Euteleostomi</taxon>
        <taxon>Actinopterygii</taxon>
        <taxon>Neopterygii</taxon>
        <taxon>Teleostei</taxon>
        <taxon>Neoteleostei</taxon>
        <taxon>Acanthomorphata</taxon>
        <taxon>Eupercaria</taxon>
        <taxon>Tetraodontiformes</taxon>
        <taxon>Tetradontoidea</taxon>
        <taxon>Tetraodontidae</taxon>
        <taxon>Takifugu</taxon>
    </lineage>
</organism>
<dbReference type="AlphaFoldDB" id="A0A5C6MDK1"/>
<protein>
    <submittedName>
        <fullName evidence="4">Neoverrucotoxin subunit alpha</fullName>
    </submittedName>
</protein>
<dbReference type="InterPro" id="IPR001870">
    <property type="entry name" value="B30.2/SPRY"/>
</dbReference>
<comment type="caution">
    <text evidence="4">The sequence shown here is derived from an EMBL/GenBank/DDBJ whole genome shotgun (WGS) entry which is preliminary data.</text>
</comment>
<gene>
    <name evidence="4" type="ORF">D4764_0108840</name>
</gene>
<dbReference type="Proteomes" id="UP000324091">
    <property type="component" value="Unassembled WGS sequence"/>
</dbReference>
<dbReference type="Gene3D" id="3.80.10.10">
    <property type="entry name" value="Ribonuclease Inhibitor"/>
    <property type="match status" value="1"/>
</dbReference>
<evidence type="ECO:0000256" key="2">
    <source>
        <dbReference type="ARBA" id="ARBA00022737"/>
    </source>
</evidence>
<keyword evidence="5" id="KW-1185">Reference proteome</keyword>
<dbReference type="PRINTS" id="PR01407">
    <property type="entry name" value="BUTYPHLNCDUF"/>
</dbReference>
<dbReference type="SUPFAM" id="SSF52047">
    <property type="entry name" value="RNI-like"/>
    <property type="match status" value="1"/>
</dbReference>